<evidence type="ECO:0000256" key="1">
    <source>
        <dbReference type="SAM" id="MobiDB-lite"/>
    </source>
</evidence>
<comment type="caution">
    <text evidence="2">The sequence shown here is derived from an EMBL/GenBank/DDBJ whole genome shotgun (WGS) entry which is preliminary data.</text>
</comment>
<reference evidence="2" key="1">
    <citation type="journal article" date="2014" name="Int. J. Syst. Evol. Microbiol.">
        <title>Complete genome sequence of Corynebacterium casei LMG S-19264T (=DSM 44701T), isolated from a smear-ripened cheese.</title>
        <authorList>
            <consortium name="US DOE Joint Genome Institute (JGI-PGF)"/>
            <person name="Walter F."/>
            <person name="Albersmeier A."/>
            <person name="Kalinowski J."/>
            <person name="Ruckert C."/>
        </authorList>
    </citation>
    <scope>NUCLEOTIDE SEQUENCE</scope>
    <source>
        <strain evidence="2">CGMCC 4.7306</strain>
    </source>
</reference>
<accession>A0A917S6A2</accession>
<keyword evidence="3" id="KW-1185">Reference proteome</keyword>
<name>A0A917S6A2_9ACTN</name>
<dbReference type="RefSeq" id="WP_188894375.1">
    <property type="nucleotide sequence ID" value="NZ_BMMZ01000002.1"/>
</dbReference>
<dbReference type="AlphaFoldDB" id="A0A917S6A2"/>
<feature type="compositionally biased region" description="Polar residues" evidence="1">
    <location>
        <begin position="1"/>
        <end position="13"/>
    </location>
</feature>
<reference evidence="2" key="2">
    <citation type="submission" date="2020-09" db="EMBL/GenBank/DDBJ databases">
        <authorList>
            <person name="Sun Q."/>
            <person name="Zhou Y."/>
        </authorList>
    </citation>
    <scope>NUCLEOTIDE SEQUENCE</scope>
    <source>
        <strain evidence="2">CGMCC 4.7306</strain>
    </source>
</reference>
<evidence type="ECO:0000313" key="3">
    <source>
        <dbReference type="Proteomes" id="UP000613840"/>
    </source>
</evidence>
<feature type="region of interest" description="Disordered" evidence="1">
    <location>
        <begin position="1"/>
        <end position="21"/>
    </location>
</feature>
<dbReference type="NCBIfam" id="NF040618">
    <property type="entry name" value="PPA1309_fam"/>
    <property type="match status" value="1"/>
</dbReference>
<dbReference type="EMBL" id="BMMZ01000002">
    <property type="protein sequence ID" value="GGL56452.1"/>
    <property type="molecule type" value="Genomic_DNA"/>
</dbReference>
<proteinExistence type="predicted"/>
<organism evidence="2 3">
    <name type="scientific">Microlunatus endophyticus</name>
    <dbReference type="NCBI Taxonomy" id="1716077"/>
    <lineage>
        <taxon>Bacteria</taxon>
        <taxon>Bacillati</taxon>
        <taxon>Actinomycetota</taxon>
        <taxon>Actinomycetes</taxon>
        <taxon>Propionibacteriales</taxon>
        <taxon>Propionibacteriaceae</taxon>
        <taxon>Microlunatus</taxon>
    </lineage>
</organism>
<protein>
    <submittedName>
        <fullName evidence="2">Uncharacterized protein</fullName>
    </submittedName>
</protein>
<dbReference type="Proteomes" id="UP000613840">
    <property type="component" value="Unassembled WGS sequence"/>
</dbReference>
<evidence type="ECO:0000313" key="2">
    <source>
        <dbReference type="EMBL" id="GGL56452.1"/>
    </source>
</evidence>
<gene>
    <name evidence="2" type="ORF">GCM10011575_13640</name>
</gene>
<dbReference type="InterPro" id="IPR047681">
    <property type="entry name" value="PPA1309-like"/>
</dbReference>
<sequence>MSENQTPSDQQPRALSEGGEEILDGSDALAAALIELERHIGQAGWDQAPRLFALVNTDSMLAAEPQLATQLGLRGSAEGGHPDALTAVEQDQFRPGEDLLADLSTIFWPETVFGCALSLESTFLPSGADADIPDDPALAAAYVAQHEQRLELRVVMGVDRAGNTHGVARLRNDPDELLGSPDLVPGLTEALAQTLTDPEDSASDQEGQQ</sequence>